<dbReference type="Proteomes" id="UP000561045">
    <property type="component" value="Unassembled WGS sequence"/>
</dbReference>
<name>A0A840BLR6_9RHOO</name>
<evidence type="ECO:0008006" key="3">
    <source>
        <dbReference type="Google" id="ProtNLM"/>
    </source>
</evidence>
<dbReference type="RefSeq" id="WP_345478720.1">
    <property type="nucleotide sequence ID" value="NZ_BAABLE010000005.1"/>
</dbReference>
<evidence type="ECO:0000313" key="1">
    <source>
        <dbReference type="EMBL" id="MBB4014175.1"/>
    </source>
</evidence>
<gene>
    <name evidence="1" type="ORF">GGR36_003521</name>
</gene>
<reference evidence="1 2" key="1">
    <citation type="submission" date="2020-08" db="EMBL/GenBank/DDBJ databases">
        <title>Genomic Encyclopedia of Type Strains, Phase IV (KMG-IV): sequencing the most valuable type-strain genomes for metagenomic binning, comparative biology and taxonomic classification.</title>
        <authorList>
            <person name="Goeker M."/>
        </authorList>
    </citation>
    <scope>NUCLEOTIDE SEQUENCE [LARGE SCALE GENOMIC DNA]</scope>
    <source>
        <strain evidence="1 2">DSM 106739</strain>
    </source>
</reference>
<accession>A0A840BLR6</accession>
<organism evidence="1 2">
    <name type="scientific">Niveibacterium umoris</name>
    <dbReference type="NCBI Taxonomy" id="1193620"/>
    <lineage>
        <taxon>Bacteria</taxon>
        <taxon>Pseudomonadati</taxon>
        <taxon>Pseudomonadota</taxon>
        <taxon>Betaproteobacteria</taxon>
        <taxon>Rhodocyclales</taxon>
        <taxon>Rhodocyclaceae</taxon>
        <taxon>Niveibacterium</taxon>
    </lineage>
</organism>
<proteinExistence type="predicted"/>
<comment type="caution">
    <text evidence="1">The sequence shown here is derived from an EMBL/GenBank/DDBJ whole genome shotgun (WGS) entry which is preliminary data.</text>
</comment>
<dbReference type="EMBL" id="JACIET010000002">
    <property type="protein sequence ID" value="MBB4014175.1"/>
    <property type="molecule type" value="Genomic_DNA"/>
</dbReference>
<evidence type="ECO:0000313" key="2">
    <source>
        <dbReference type="Proteomes" id="UP000561045"/>
    </source>
</evidence>
<keyword evidence="2" id="KW-1185">Reference proteome</keyword>
<dbReference type="AlphaFoldDB" id="A0A840BLR6"/>
<sequence length="172" mass="18411">MLALASAACTMNPPPYATSFQNVQKIKKLQQPVKVGTFDLGSNELAKISLRANTMKPAQGSFADYVRGAAIAELQQGNKLATDGDNELIATVTENMLDSTGFETGHGRMAARFTLKRGSATSFNKTLTANVDWPSSFVGSIAIPNAVNAYPDLVEKLLGNLWSDPDFVNALK</sequence>
<protein>
    <recommendedName>
        <fullName evidence="3">DUF4410 domain-containing protein</fullName>
    </recommendedName>
</protein>